<dbReference type="OrthoDB" id="434992at2"/>
<dbReference type="Pfam" id="PF08447">
    <property type="entry name" value="PAS_3"/>
    <property type="match status" value="1"/>
</dbReference>
<evidence type="ECO:0000256" key="5">
    <source>
        <dbReference type="ARBA" id="ARBA00022553"/>
    </source>
</evidence>
<dbReference type="Gene3D" id="3.30.565.10">
    <property type="entry name" value="Histidine kinase-like ATPase, C-terminal domain"/>
    <property type="match status" value="1"/>
</dbReference>
<dbReference type="Pfam" id="PF02743">
    <property type="entry name" value="dCache_1"/>
    <property type="match status" value="1"/>
</dbReference>
<dbReference type="InterPro" id="IPR035965">
    <property type="entry name" value="PAS-like_dom_sf"/>
</dbReference>
<dbReference type="InterPro" id="IPR001610">
    <property type="entry name" value="PAC"/>
</dbReference>
<feature type="transmembrane region" description="Helical" evidence="12">
    <location>
        <begin position="28"/>
        <end position="47"/>
    </location>
</feature>
<dbReference type="InterPro" id="IPR003661">
    <property type="entry name" value="HisK_dim/P_dom"/>
</dbReference>
<gene>
    <name evidence="16" type="ORF">CU669_20065</name>
</gene>
<dbReference type="SUPFAM" id="SSF55785">
    <property type="entry name" value="PYP-like sensor domain (PAS domain)"/>
    <property type="match status" value="2"/>
</dbReference>
<dbReference type="InterPro" id="IPR000014">
    <property type="entry name" value="PAS"/>
</dbReference>
<dbReference type="InterPro" id="IPR003594">
    <property type="entry name" value="HATPase_dom"/>
</dbReference>
<dbReference type="NCBIfam" id="TIGR00229">
    <property type="entry name" value="sensory_box"/>
    <property type="match status" value="2"/>
</dbReference>
<dbReference type="PANTHER" id="PTHR43304:SF1">
    <property type="entry name" value="PAC DOMAIN-CONTAINING PROTEIN"/>
    <property type="match status" value="1"/>
</dbReference>
<dbReference type="InterPro" id="IPR013655">
    <property type="entry name" value="PAS_fold_3"/>
</dbReference>
<keyword evidence="10 12" id="KW-0472">Membrane</keyword>
<dbReference type="SMART" id="SM00388">
    <property type="entry name" value="HisKA"/>
    <property type="match status" value="1"/>
</dbReference>
<dbReference type="EMBL" id="PGTO01000034">
    <property type="protein sequence ID" value="RAU20125.1"/>
    <property type="molecule type" value="Genomic_DNA"/>
</dbReference>
<sequence>MSQPEEAVRAARPPSAQTGRSDRLKSTWRARLIAIFAVPCILGLTGWQISTSYRDAMENSEALSSALARVAQEHFVGTMRTIDHVLAEVIELAPANGRIPEDAFTGLARSRMRHFPFIRNAFVAGADGIVRMGTMESFRGIDIKDREYFSALEATPSLPLYISAPLESRARPVTSIFIARAILGPRGEFRGVAVIAIDPAIFESELRSILPQHGGFATLLRNDGMILGRVPDGEKWAGKIVAGGPAMTATATSSGGVLRGEGAIDGARRILAYQKLDGYPLVVVVGVRLSGVLSVWRGDAILHLGVGLCLSLLMGAMAMLSDHSNAQRLRAQKALADSEARYRLLNDRSPLGVLQSEADGSTVYANDRWLELVGRERAQVLGAKWCDLVDPDDRPEVLRCWIAMIRSGGVFTAEMRVRTPTGAVRWLRGHATPLDDSPSGAGLVATFEDITNARMVEQSLRLSEEKFAKAFLGSPDALVISTLASGRYLEVNNAFCRFLGYERDELMGCDALSRGVWAKPEDRARLVEIVARDGQVDDFETILRRKDGATMIALVSVQRISVAGESCLLFICRDITERREMETRTRTLLAKLDASNQELEQFAYVTSHDLQEPLRMISGYAQLLERRYRGRLDQDADEFIAFLVDGAKRMQVMIHDLLEYSRVERLGGAFAWFSGADALEDVRRNLLAATSDADGVIEVGPMPDVFADRSQFVRLMQNLIGNALKYHHPDRKPVIKVAAERVGPDLVFSVADNGIGIDPQYFNRIFLVFQRLHTREKYEGTGIGLAICKKIVERHGGRLWLDSQPDQGCVFRFSLPVPLLCH</sequence>
<dbReference type="FunFam" id="3.30.565.10:FF:000006">
    <property type="entry name" value="Sensor histidine kinase WalK"/>
    <property type="match status" value="1"/>
</dbReference>
<dbReference type="InterPro" id="IPR052162">
    <property type="entry name" value="Sensor_kinase/Photoreceptor"/>
</dbReference>
<dbReference type="InterPro" id="IPR033479">
    <property type="entry name" value="dCache_1"/>
</dbReference>
<dbReference type="GO" id="GO:0000155">
    <property type="term" value="F:phosphorelay sensor kinase activity"/>
    <property type="evidence" value="ECO:0007669"/>
    <property type="project" value="InterPro"/>
</dbReference>
<dbReference type="CDD" id="cd12914">
    <property type="entry name" value="PDC1_DGC_like"/>
    <property type="match status" value="1"/>
</dbReference>
<dbReference type="SMART" id="SM00086">
    <property type="entry name" value="PAC"/>
    <property type="match status" value="2"/>
</dbReference>
<dbReference type="RefSeq" id="WP_112147375.1">
    <property type="nucleotide sequence ID" value="NZ_PGTO01000034.1"/>
</dbReference>
<dbReference type="Pfam" id="PF02518">
    <property type="entry name" value="HATPase_c"/>
    <property type="match status" value="1"/>
</dbReference>
<dbReference type="InterPro" id="IPR000700">
    <property type="entry name" value="PAS-assoc_C"/>
</dbReference>
<evidence type="ECO:0000256" key="7">
    <source>
        <dbReference type="ARBA" id="ARBA00022692"/>
    </source>
</evidence>
<protein>
    <recommendedName>
        <fullName evidence="3">histidine kinase</fullName>
        <ecNumber evidence="3">2.7.13.3</ecNumber>
    </recommendedName>
</protein>
<dbReference type="CDD" id="cd12915">
    <property type="entry name" value="PDC2_DGC_like"/>
    <property type="match status" value="1"/>
</dbReference>
<comment type="caution">
    <text evidence="16">The sequence shown here is derived from an EMBL/GenBank/DDBJ whole genome shotgun (WGS) entry which is preliminary data.</text>
</comment>
<dbReference type="Proteomes" id="UP000251075">
    <property type="component" value="Unassembled WGS sequence"/>
</dbReference>
<dbReference type="EC" id="2.7.13.3" evidence="3"/>
<dbReference type="Pfam" id="PF13426">
    <property type="entry name" value="PAS_9"/>
    <property type="match status" value="1"/>
</dbReference>
<feature type="domain" description="PAC" evidence="15">
    <location>
        <begin position="411"/>
        <end position="462"/>
    </location>
</feature>
<feature type="region of interest" description="Disordered" evidence="11">
    <location>
        <begin position="1"/>
        <end position="23"/>
    </location>
</feature>
<evidence type="ECO:0000256" key="11">
    <source>
        <dbReference type="SAM" id="MobiDB-lite"/>
    </source>
</evidence>
<evidence type="ECO:0000256" key="3">
    <source>
        <dbReference type="ARBA" id="ARBA00012438"/>
    </source>
</evidence>
<dbReference type="PRINTS" id="PR00344">
    <property type="entry name" value="BCTRLSENSOR"/>
</dbReference>
<evidence type="ECO:0000256" key="1">
    <source>
        <dbReference type="ARBA" id="ARBA00000085"/>
    </source>
</evidence>
<dbReference type="PROSITE" id="PS50112">
    <property type="entry name" value="PAS"/>
    <property type="match status" value="2"/>
</dbReference>
<evidence type="ECO:0000256" key="4">
    <source>
        <dbReference type="ARBA" id="ARBA00022475"/>
    </source>
</evidence>
<dbReference type="InterPro" id="IPR004358">
    <property type="entry name" value="Sig_transdc_His_kin-like_C"/>
</dbReference>
<comment type="catalytic activity">
    <reaction evidence="1">
        <text>ATP + protein L-histidine = ADP + protein N-phospho-L-histidine.</text>
        <dbReference type="EC" id="2.7.13.3"/>
    </reaction>
</comment>
<dbReference type="GO" id="GO:0005886">
    <property type="term" value="C:plasma membrane"/>
    <property type="evidence" value="ECO:0007669"/>
    <property type="project" value="UniProtKB-SubCell"/>
</dbReference>
<keyword evidence="9 12" id="KW-1133">Transmembrane helix</keyword>
<dbReference type="PROSITE" id="PS50109">
    <property type="entry name" value="HIS_KIN"/>
    <property type="match status" value="1"/>
</dbReference>
<dbReference type="SMART" id="SM00091">
    <property type="entry name" value="PAS"/>
    <property type="match status" value="2"/>
</dbReference>
<dbReference type="Pfam" id="PF00512">
    <property type="entry name" value="HisKA"/>
    <property type="match status" value="1"/>
</dbReference>
<dbReference type="SMART" id="SM00387">
    <property type="entry name" value="HATPase_c"/>
    <property type="match status" value="1"/>
</dbReference>
<evidence type="ECO:0000256" key="6">
    <source>
        <dbReference type="ARBA" id="ARBA00022679"/>
    </source>
</evidence>
<evidence type="ECO:0000259" key="15">
    <source>
        <dbReference type="PROSITE" id="PS50113"/>
    </source>
</evidence>
<keyword evidence="4" id="KW-1003">Cell membrane</keyword>
<evidence type="ECO:0000256" key="2">
    <source>
        <dbReference type="ARBA" id="ARBA00004651"/>
    </source>
</evidence>
<dbReference type="InterPro" id="IPR005467">
    <property type="entry name" value="His_kinase_dom"/>
</dbReference>
<keyword evidence="6" id="KW-0808">Transferase</keyword>
<feature type="domain" description="PAC" evidence="15">
    <location>
        <begin position="537"/>
        <end position="587"/>
    </location>
</feature>
<keyword evidence="7 12" id="KW-0812">Transmembrane</keyword>
<keyword evidence="17" id="KW-1185">Reference proteome</keyword>
<dbReference type="PANTHER" id="PTHR43304">
    <property type="entry name" value="PHYTOCHROME-LIKE PROTEIN CPH1"/>
    <property type="match status" value="1"/>
</dbReference>
<reference evidence="16 17" key="1">
    <citation type="submission" date="2017-11" db="EMBL/GenBank/DDBJ databases">
        <title>Draft genome sequence of magnetotactic bacterium Magnetospirillum kuznetsovii LBB-42.</title>
        <authorList>
            <person name="Grouzdev D.S."/>
            <person name="Rysina M.S."/>
            <person name="Baslerov R.V."/>
            <person name="Koziaeva V."/>
        </authorList>
    </citation>
    <scope>NUCLEOTIDE SEQUENCE [LARGE SCALE GENOMIC DNA]</scope>
    <source>
        <strain evidence="16 17">LBB-42</strain>
    </source>
</reference>
<evidence type="ECO:0000313" key="17">
    <source>
        <dbReference type="Proteomes" id="UP000251075"/>
    </source>
</evidence>
<proteinExistence type="predicted"/>
<dbReference type="SUPFAM" id="SSF47384">
    <property type="entry name" value="Homodimeric domain of signal transducing histidine kinase"/>
    <property type="match status" value="1"/>
</dbReference>
<evidence type="ECO:0000259" key="13">
    <source>
        <dbReference type="PROSITE" id="PS50109"/>
    </source>
</evidence>
<evidence type="ECO:0000256" key="10">
    <source>
        <dbReference type="ARBA" id="ARBA00023136"/>
    </source>
</evidence>
<dbReference type="InterPro" id="IPR036890">
    <property type="entry name" value="HATPase_C_sf"/>
</dbReference>
<dbReference type="AlphaFoldDB" id="A0A364NT85"/>
<feature type="domain" description="PAS" evidence="14">
    <location>
        <begin position="464"/>
        <end position="546"/>
    </location>
</feature>
<keyword evidence="5" id="KW-0597">Phosphoprotein</keyword>
<dbReference type="CDD" id="cd00082">
    <property type="entry name" value="HisKA"/>
    <property type="match status" value="1"/>
</dbReference>
<comment type="subcellular location">
    <subcellularLocation>
        <location evidence="2">Cell membrane</location>
        <topology evidence="2">Multi-pass membrane protein</topology>
    </subcellularLocation>
</comment>
<dbReference type="InterPro" id="IPR036097">
    <property type="entry name" value="HisK_dim/P_sf"/>
</dbReference>
<dbReference type="Gene3D" id="1.10.287.130">
    <property type="match status" value="1"/>
</dbReference>
<feature type="domain" description="PAS" evidence="14">
    <location>
        <begin position="338"/>
        <end position="408"/>
    </location>
</feature>
<evidence type="ECO:0000256" key="9">
    <source>
        <dbReference type="ARBA" id="ARBA00022989"/>
    </source>
</evidence>
<evidence type="ECO:0000259" key="14">
    <source>
        <dbReference type="PROSITE" id="PS50112"/>
    </source>
</evidence>
<dbReference type="Gene3D" id="3.30.450.20">
    <property type="entry name" value="PAS domain"/>
    <property type="match status" value="4"/>
</dbReference>
<dbReference type="CDD" id="cd00130">
    <property type="entry name" value="PAS"/>
    <property type="match status" value="2"/>
</dbReference>
<feature type="domain" description="Histidine kinase" evidence="13">
    <location>
        <begin position="605"/>
        <end position="819"/>
    </location>
</feature>
<accession>A0A364NT85</accession>
<evidence type="ECO:0000313" key="16">
    <source>
        <dbReference type="EMBL" id="RAU20125.1"/>
    </source>
</evidence>
<keyword evidence="8 16" id="KW-0418">Kinase</keyword>
<dbReference type="SUPFAM" id="SSF55874">
    <property type="entry name" value="ATPase domain of HSP90 chaperone/DNA topoisomerase II/histidine kinase"/>
    <property type="match status" value="1"/>
</dbReference>
<evidence type="ECO:0000256" key="8">
    <source>
        <dbReference type="ARBA" id="ARBA00022777"/>
    </source>
</evidence>
<name>A0A364NT85_9PROT</name>
<dbReference type="PROSITE" id="PS50113">
    <property type="entry name" value="PAC"/>
    <property type="match status" value="2"/>
</dbReference>
<organism evidence="16 17">
    <name type="scientific">Paramagnetospirillum kuznetsovii</name>
    <dbReference type="NCBI Taxonomy" id="2053833"/>
    <lineage>
        <taxon>Bacteria</taxon>
        <taxon>Pseudomonadati</taxon>
        <taxon>Pseudomonadota</taxon>
        <taxon>Alphaproteobacteria</taxon>
        <taxon>Rhodospirillales</taxon>
        <taxon>Magnetospirillaceae</taxon>
        <taxon>Paramagnetospirillum</taxon>
    </lineage>
</organism>
<evidence type="ECO:0000256" key="12">
    <source>
        <dbReference type="SAM" id="Phobius"/>
    </source>
</evidence>